<comment type="pathway">
    <text evidence="4">Sphingolipid metabolism.</text>
</comment>
<accession>A0A1E3NYC0</accession>
<dbReference type="FunFam" id="3.40.640.10:FF:000020">
    <property type="entry name" value="sphingosine-1-phosphate lyase 1"/>
    <property type="match status" value="1"/>
</dbReference>
<evidence type="ECO:0000256" key="3">
    <source>
        <dbReference type="ARBA" id="ARBA00004760"/>
    </source>
</evidence>
<keyword evidence="11" id="KW-0472">Membrane</keyword>
<keyword evidence="5" id="KW-0812">Transmembrane</keyword>
<evidence type="ECO:0000256" key="17">
    <source>
        <dbReference type="RuleBase" id="RU000382"/>
    </source>
</evidence>
<dbReference type="InterPro" id="IPR015421">
    <property type="entry name" value="PyrdxlP-dep_Trfase_major"/>
</dbReference>
<dbReference type="GO" id="GO:0008117">
    <property type="term" value="F:sphinganine-1-phosphate aldolase activity"/>
    <property type="evidence" value="ECO:0007669"/>
    <property type="project" value="UniProtKB-EC"/>
</dbReference>
<dbReference type="PANTHER" id="PTHR42735:SF6">
    <property type="entry name" value="SPHINGOSINE-1-PHOSPHATE LYASE 1"/>
    <property type="match status" value="1"/>
</dbReference>
<evidence type="ECO:0000256" key="7">
    <source>
        <dbReference type="ARBA" id="ARBA00022898"/>
    </source>
</evidence>
<evidence type="ECO:0000256" key="2">
    <source>
        <dbReference type="ARBA" id="ARBA00004389"/>
    </source>
</evidence>
<dbReference type="GeneID" id="30200952"/>
<evidence type="ECO:0000256" key="13">
    <source>
        <dbReference type="ARBA" id="ARBA00038302"/>
    </source>
</evidence>
<evidence type="ECO:0000256" key="4">
    <source>
        <dbReference type="ARBA" id="ARBA00004991"/>
    </source>
</evidence>
<dbReference type="GO" id="GO:0032541">
    <property type="term" value="C:cortical endoplasmic reticulum"/>
    <property type="evidence" value="ECO:0007669"/>
    <property type="project" value="EnsemblFungi"/>
</dbReference>
<evidence type="ECO:0000256" key="14">
    <source>
        <dbReference type="ARBA" id="ARBA00038965"/>
    </source>
</evidence>
<evidence type="ECO:0000256" key="6">
    <source>
        <dbReference type="ARBA" id="ARBA00022824"/>
    </source>
</evidence>
<dbReference type="SUPFAM" id="SSF53383">
    <property type="entry name" value="PLP-dependent transferases"/>
    <property type="match status" value="1"/>
</dbReference>
<dbReference type="InterPro" id="IPR015422">
    <property type="entry name" value="PyrdxlP-dep_Trfase_small"/>
</dbReference>
<evidence type="ECO:0000256" key="10">
    <source>
        <dbReference type="ARBA" id="ARBA00023098"/>
    </source>
</evidence>
<evidence type="ECO:0000256" key="15">
    <source>
        <dbReference type="ARBA" id="ARBA00042568"/>
    </source>
</evidence>
<sequence>MVVDQSFVQEALQKVELLSHDVVVSTISSLKSSECSQWFEANVWNVQEHLENLEWASLAAIDGALRYLKDATLFQLIRDLIFFSVVLGWLNSLLLDIRGYGIFGYSRLIFRQYSRKTFKWILSLPLIRNKVDDEVNDTIKKLETSLVVKTPEVQDFTEIPNKGLSDSQIIDLLGKLSDLKHSDWQNGKVSGAVYHGGEDIIKIQSDAFKIFCVANQLHPDVFPGVRKMEAEVVSMTLKLFNAPTNAVGGTSSGGTESLLLACLAAKEYAKRHKGITDPEIILPETAHAGFDKAGYYFGIKLHHVPLDPVTFKVDLHKMKKFINKNTVLLVGSAPNFPHGIIDDIQGIGALGTKYNIPVHVDCCLGSFIVSYMDKVGFELPPFDFRVPGVTSVSCDTHKYGFAPKGSSIIMYRNSALREAQYYVNPDWVGGIYGSPTLAGSRPGALIVGCYATMIKIGDEGYKKSCKEIVTAARKLKKRIQDEIPDLQIIGDPLTSVISFKSDTINIYQLSDLLNGKGWHLSTLQKPAALHLATTRLSVPVIDELIEDIKEAVDALQGSQTAKGDTAALYGVAGNISATGVVDRLVVGFLDTLYKT</sequence>
<feature type="modified residue" description="N6-(pyridoxal phosphate)lysine" evidence="16">
    <location>
        <position position="398"/>
    </location>
</feature>
<keyword evidence="12 17" id="KW-0456">Lyase</keyword>
<protein>
    <recommendedName>
        <fullName evidence="14">sphinganine-1-phosphate aldolase</fullName>
        <ecNumber evidence="14">4.1.2.27</ecNumber>
    </recommendedName>
    <alternativeName>
        <fullName evidence="15">Sphingosine-1-phosphate aldolase</fullName>
    </alternativeName>
</protein>
<dbReference type="GO" id="GO:0009267">
    <property type="term" value="P:cellular response to starvation"/>
    <property type="evidence" value="ECO:0007669"/>
    <property type="project" value="EnsemblFungi"/>
</dbReference>
<evidence type="ECO:0000256" key="11">
    <source>
        <dbReference type="ARBA" id="ARBA00023136"/>
    </source>
</evidence>
<keyword evidence="19" id="KW-1185">Reference proteome</keyword>
<dbReference type="GO" id="GO:0042802">
    <property type="term" value="F:identical protein binding"/>
    <property type="evidence" value="ECO:0007669"/>
    <property type="project" value="EnsemblFungi"/>
</dbReference>
<dbReference type="EMBL" id="KV454212">
    <property type="protein sequence ID" value="ODQ58166.1"/>
    <property type="molecule type" value="Genomic_DNA"/>
</dbReference>
<dbReference type="Gene3D" id="3.90.1150.10">
    <property type="entry name" value="Aspartate Aminotransferase, domain 1"/>
    <property type="match status" value="1"/>
</dbReference>
<dbReference type="GO" id="GO:0019752">
    <property type="term" value="P:carboxylic acid metabolic process"/>
    <property type="evidence" value="ECO:0007669"/>
    <property type="project" value="InterPro"/>
</dbReference>
<dbReference type="PANTHER" id="PTHR42735">
    <property type="match status" value="1"/>
</dbReference>
<dbReference type="GO" id="GO:0019722">
    <property type="term" value="P:calcium-mediated signaling"/>
    <property type="evidence" value="ECO:0007669"/>
    <property type="project" value="EnsemblFungi"/>
</dbReference>
<evidence type="ECO:0000256" key="16">
    <source>
        <dbReference type="PIRSR" id="PIRSR602129-50"/>
    </source>
</evidence>
<comment type="cofactor">
    <cofactor evidence="1 16 17">
        <name>pyridoxal 5'-phosphate</name>
        <dbReference type="ChEBI" id="CHEBI:597326"/>
    </cofactor>
</comment>
<dbReference type="InterPro" id="IPR050477">
    <property type="entry name" value="GrpII_AminoAcid_Decarb"/>
</dbReference>
<dbReference type="Gene3D" id="6.10.140.2150">
    <property type="match status" value="1"/>
</dbReference>
<dbReference type="InterPro" id="IPR002129">
    <property type="entry name" value="PyrdxlP-dep_de-COase"/>
</dbReference>
<keyword evidence="10" id="KW-0443">Lipid metabolism</keyword>
<keyword evidence="7 16" id="KW-0663">Pyridoxal phosphate</keyword>
<dbReference type="STRING" id="683960.A0A1E3NYC0"/>
<evidence type="ECO:0000256" key="1">
    <source>
        <dbReference type="ARBA" id="ARBA00001933"/>
    </source>
</evidence>
<proteinExistence type="inferred from homology"/>
<name>A0A1E3NYC0_WICAA</name>
<comment type="pathway">
    <text evidence="3">Lipid metabolism; sphingolipid metabolism.</text>
</comment>
<comment type="similarity">
    <text evidence="13">Belongs to the group II decarboxylase family. Sphingosine-1-phosphate lyase subfamily.</text>
</comment>
<keyword evidence="9" id="KW-1133">Transmembrane helix</keyword>
<dbReference type="AlphaFoldDB" id="A0A1E3NYC0"/>
<gene>
    <name evidence="18" type="ORF">WICANDRAFT_64310</name>
</gene>
<dbReference type="GO" id="GO:0030170">
    <property type="term" value="F:pyridoxal phosphate binding"/>
    <property type="evidence" value="ECO:0007669"/>
    <property type="project" value="InterPro"/>
</dbReference>
<dbReference type="Gene3D" id="3.40.640.10">
    <property type="entry name" value="Type I PLP-dependent aspartate aminotransferase-like (Major domain)"/>
    <property type="match status" value="1"/>
</dbReference>
<dbReference type="GO" id="GO:0097038">
    <property type="term" value="C:perinuclear endoplasmic reticulum"/>
    <property type="evidence" value="ECO:0007669"/>
    <property type="project" value="EnsemblFungi"/>
</dbReference>
<comment type="subcellular location">
    <subcellularLocation>
        <location evidence="2">Endoplasmic reticulum membrane</location>
        <topology evidence="2">Single-pass membrane protein</topology>
    </subcellularLocation>
</comment>
<keyword evidence="8" id="KW-0746">Sphingolipid metabolism</keyword>
<dbReference type="RefSeq" id="XP_019037373.1">
    <property type="nucleotide sequence ID" value="XM_019183706.1"/>
</dbReference>
<dbReference type="InterPro" id="IPR015424">
    <property type="entry name" value="PyrdxlP-dep_Trfase"/>
</dbReference>
<organism evidence="18 19">
    <name type="scientific">Wickerhamomyces anomalus (strain ATCC 58044 / CBS 1984 / NCYC 433 / NRRL Y-366-8)</name>
    <name type="common">Yeast</name>
    <name type="synonym">Hansenula anomala</name>
    <dbReference type="NCBI Taxonomy" id="683960"/>
    <lineage>
        <taxon>Eukaryota</taxon>
        <taxon>Fungi</taxon>
        <taxon>Dikarya</taxon>
        <taxon>Ascomycota</taxon>
        <taxon>Saccharomycotina</taxon>
        <taxon>Saccharomycetes</taxon>
        <taxon>Phaffomycetales</taxon>
        <taxon>Wickerhamomycetaceae</taxon>
        <taxon>Wickerhamomyces</taxon>
    </lineage>
</organism>
<dbReference type="Proteomes" id="UP000094112">
    <property type="component" value="Unassembled WGS sequence"/>
</dbReference>
<dbReference type="GO" id="GO:0030149">
    <property type="term" value="P:sphingolipid catabolic process"/>
    <property type="evidence" value="ECO:0007669"/>
    <property type="project" value="TreeGrafter"/>
</dbReference>
<keyword evidence="6" id="KW-0256">Endoplasmic reticulum</keyword>
<evidence type="ECO:0000256" key="5">
    <source>
        <dbReference type="ARBA" id="ARBA00022692"/>
    </source>
</evidence>
<dbReference type="Pfam" id="PF00282">
    <property type="entry name" value="Pyridoxal_deC"/>
    <property type="match status" value="1"/>
</dbReference>
<evidence type="ECO:0000256" key="9">
    <source>
        <dbReference type="ARBA" id="ARBA00022989"/>
    </source>
</evidence>
<evidence type="ECO:0000313" key="18">
    <source>
        <dbReference type="EMBL" id="ODQ58166.1"/>
    </source>
</evidence>
<dbReference type="GO" id="GO:0005789">
    <property type="term" value="C:endoplasmic reticulum membrane"/>
    <property type="evidence" value="ECO:0007669"/>
    <property type="project" value="UniProtKB-SubCell"/>
</dbReference>
<dbReference type="OrthoDB" id="10254570at2759"/>
<dbReference type="EC" id="4.1.2.27" evidence="14"/>
<evidence type="ECO:0000256" key="8">
    <source>
        <dbReference type="ARBA" id="ARBA00022919"/>
    </source>
</evidence>
<evidence type="ECO:0000256" key="12">
    <source>
        <dbReference type="ARBA" id="ARBA00023239"/>
    </source>
</evidence>
<evidence type="ECO:0000313" key="19">
    <source>
        <dbReference type="Proteomes" id="UP000094112"/>
    </source>
</evidence>
<reference evidence="18 19" key="1">
    <citation type="journal article" date="2016" name="Proc. Natl. Acad. Sci. U.S.A.">
        <title>Comparative genomics of biotechnologically important yeasts.</title>
        <authorList>
            <person name="Riley R."/>
            <person name="Haridas S."/>
            <person name="Wolfe K.H."/>
            <person name="Lopes M.R."/>
            <person name="Hittinger C.T."/>
            <person name="Goeker M."/>
            <person name="Salamov A.A."/>
            <person name="Wisecaver J.H."/>
            <person name="Long T.M."/>
            <person name="Calvey C.H."/>
            <person name="Aerts A.L."/>
            <person name="Barry K.W."/>
            <person name="Choi C."/>
            <person name="Clum A."/>
            <person name="Coughlan A.Y."/>
            <person name="Deshpande S."/>
            <person name="Douglass A.P."/>
            <person name="Hanson S.J."/>
            <person name="Klenk H.-P."/>
            <person name="LaButti K.M."/>
            <person name="Lapidus A."/>
            <person name="Lindquist E.A."/>
            <person name="Lipzen A.M."/>
            <person name="Meier-Kolthoff J.P."/>
            <person name="Ohm R.A."/>
            <person name="Otillar R.P."/>
            <person name="Pangilinan J.L."/>
            <person name="Peng Y."/>
            <person name="Rokas A."/>
            <person name="Rosa C.A."/>
            <person name="Scheuner C."/>
            <person name="Sibirny A.A."/>
            <person name="Slot J.C."/>
            <person name="Stielow J.B."/>
            <person name="Sun H."/>
            <person name="Kurtzman C.P."/>
            <person name="Blackwell M."/>
            <person name="Grigoriev I.V."/>
            <person name="Jeffries T.W."/>
        </authorList>
    </citation>
    <scope>NUCLEOTIDE SEQUENCE [LARGE SCALE GENOMIC DNA]</scope>
    <source>
        <strain evidence="19">ATCC 58044 / CBS 1984 / NCYC 433 / NRRL Y-366-8</strain>
    </source>
</reference>